<sequence>MVGGASTSRDEPGRSVLEGHLAAAVRRVVEATVELQEREADLRASLARTAALEKEMAEMRLRPRQTRRQDYARRRTSSAHS</sequence>
<reference evidence="2" key="1">
    <citation type="submission" date="2017-07" db="EMBL/GenBank/DDBJ databases">
        <title>Taro Niue Genome Assembly and Annotation.</title>
        <authorList>
            <person name="Atibalentja N."/>
            <person name="Keating K."/>
            <person name="Fields C.J."/>
        </authorList>
    </citation>
    <scope>NUCLEOTIDE SEQUENCE</scope>
    <source>
        <strain evidence="2">Niue_2</strain>
        <tissue evidence="2">Leaf</tissue>
    </source>
</reference>
<protein>
    <submittedName>
        <fullName evidence="2">Uncharacterized protein</fullName>
    </submittedName>
</protein>
<name>A0A843UFS2_COLES</name>
<feature type="region of interest" description="Disordered" evidence="1">
    <location>
        <begin position="56"/>
        <end position="81"/>
    </location>
</feature>
<evidence type="ECO:0000256" key="1">
    <source>
        <dbReference type="SAM" id="MobiDB-lite"/>
    </source>
</evidence>
<feature type="compositionally biased region" description="Basic and acidic residues" evidence="1">
    <location>
        <begin position="56"/>
        <end position="73"/>
    </location>
</feature>
<dbReference type="AlphaFoldDB" id="A0A843UFS2"/>
<keyword evidence="3" id="KW-1185">Reference proteome</keyword>
<proteinExistence type="predicted"/>
<gene>
    <name evidence="2" type="ORF">Taro_013204</name>
</gene>
<comment type="caution">
    <text evidence="2">The sequence shown here is derived from an EMBL/GenBank/DDBJ whole genome shotgun (WGS) entry which is preliminary data.</text>
</comment>
<dbReference type="Proteomes" id="UP000652761">
    <property type="component" value="Unassembled WGS sequence"/>
</dbReference>
<evidence type="ECO:0000313" key="2">
    <source>
        <dbReference type="EMBL" id="MQL80750.1"/>
    </source>
</evidence>
<evidence type="ECO:0000313" key="3">
    <source>
        <dbReference type="Proteomes" id="UP000652761"/>
    </source>
</evidence>
<accession>A0A843UFS2</accession>
<dbReference type="EMBL" id="NMUH01000523">
    <property type="protein sequence ID" value="MQL80750.1"/>
    <property type="molecule type" value="Genomic_DNA"/>
</dbReference>
<organism evidence="2 3">
    <name type="scientific">Colocasia esculenta</name>
    <name type="common">Wild taro</name>
    <name type="synonym">Arum esculentum</name>
    <dbReference type="NCBI Taxonomy" id="4460"/>
    <lineage>
        <taxon>Eukaryota</taxon>
        <taxon>Viridiplantae</taxon>
        <taxon>Streptophyta</taxon>
        <taxon>Embryophyta</taxon>
        <taxon>Tracheophyta</taxon>
        <taxon>Spermatophyta</taxon>
        <taxon>Magnoliopsida</taxon>
        <taxon>Liliopsida</taxon>
        <taxon>Araceae</taxon>
        <taxon>Aroideae</taxon>
        <taxon>Colocasieae</taxon>
        <taxon>Colocasia</taxon>
    </lineage>
</organism>